<comment type="caution">
    <text evidence="2">The sequence shown here is derived from an EMBL/GenBank/DDBJ whole genome shotgun (WGS) entry which is preliminary data.</text>
</comment>
<dbReference type="InterPro" id="IPR029044">
    <property type="entry name" value="Nucleotide-diphossugar_trans"/>
</dbReference>
<protein>
    <recommendedName>
        <fullName evidence="1">Glycosyltransferase 2-like domain-containing protein</fullName>
    </recommendedName>
</protein>
<name>A0A094QGZ8_9ZZZZ</name>
<proteinExistence type="predicted"/>
<accession>A0A094QGZ8</accession>
<sequence length="250" mass="28149">MSAPFKVYKRIGDLRKLSAKDFSATILIYADGFIEDAITSINAAKANSADDIAIYLLISGTPDLCDVASLIDERTYVVQITEGVGWGEGMNALIKLANSPYVIVMDPSTIFTGDAITPTISKLSTKEFSAVGWRGGLVNIEDDWRSVDDKGDGEVDVLFSYFLGLNREHALEAGAFNIRAIYYRNADMEFGLKLRQAQGRLWQLELPLKQERHHGYHDTDPTYRDEQSKKNYDRILQRFRGKTEILSPRR</sequence>
<evidence type="ECO:0000259" key="1">
    <source>
        <dbReference type="Pfam" id="PF00535"/>
    </source>
</evidence>
<reference evidence="2" key="1">
    <citation type="submission" date="2014-06" db="EMBL/GenBank/DDBJ databases">
        <title>Key roles for freshwater Actinobacteria revealed by deep metagenomic sequencing.</title>
        <authorList>
            <person name="Ghai R."/>
            <person name="Mizuno C.M."/>
            <person name="Picazo A."/>
            <person name="Camacho A."/>
            <person name="Rodriguez-Valera F."/>
        </authorList>
    </citation>
    <scope>NUCLEOTIDE SEQUENCE</scope>
</reference>
<evidence type="ECO:0000313" key="2">
    <source>
        <dbReference type="EMBL" id="KGA21594.1"/>
    </source>
</evidence>
<dbReference type="EMBL" id="JNSL01000004">
    <property type="protein sequence ID" value="KGA21594.1"/>
    <property type="molecule type" value="Genomic_DNA"/>
</dbReference>
<dbReference type="AlphaFoldDB" id="A0A094QGZ8"/>
<dbReference type="SUPFAM" id="SSF53448">
    <property type="entry name" value="Nucleotide-diphospho-sugar transferases"/>
    <property type="match status" value="1"/>
</dbReference>
<dbReference type="InterPro" id="IPR001173">
    <property type="entry name" value="Glyco_trans_2-like"/>
</dbReference>
<organism evidence="2">
    <name type="scientific">freshwater metagenome</name>
    <dbReference type="NCBI Taxonomy" id="449393"/>
    <lineage>
        <taxon>unclassified sequences</taxon>
        <taxon>metagenomes</taxon>
        <taxon>ecological metagenomes</taxon>
    </lineage>
</organism>
<dbReference type="Gene3D" id="3.90.550.10">
    <property type="entry name" value="Spore Coat Polysaccharide Biosynthesis Protein SpsA, Chain A"/>
    <property type="match status" value="1"/>
</dbReference>
<gene>
    <name evidence="2" type="ORF">GM51_1525</name>
</gene>
<dbReference type="Pfam" id="PF00535">
    <property type="entry name" value="Glycos_transf_2"/>
    <property type="match status" value="1"/>
</dbReference>
<feature type="domain" description="Glycosyltransferase 2-like" evidence="1">
    <location>
        <begin position="59"/>
        <end position="132"/>
    </location>
</feature>